<keyword evidence="6" id="KW-1185">Reference proteome</keyword>
<evidence type="ECO:0000313" key="6">
    <source>
        <dbReference type="Proteomes" id="UP000283530"/>
    </source>
</evidence>
<dbReference type="Proteomes" id="UP000283530">
    <property type="component" value="Unassembled WGS sequence"/>
</dbReference>
<dbReference type="STRING" id="337451.A0A3S3MHE2"/>
<reference evidence="5 6" key="1">
    <citation type="journal article" date="2019" name="Nat. Plants">
        <title>Stout camphor tree genome fills gaps in understanding of flowering plant genome evolution.</title>
        <authorList>
            <person name="Chaw S.M."/>
            <person name="Liu Y.C."/>
            <person name="Wu Y.W."/>
            <person name="Wang H.Y."/>
            <person name="Lin C.I."/>
            <person name="Wu C.S."/>
            <person name="Ke H.M."/>
            <person name="Chang L.Y."/>
            <person name="Hsu C.Y."/>
            <person name="Yang H.T."/>
            <person name="Sudianto E."/>
            <person name="Hsu M.H."/>
            <person name="Wu K.P."/>
            <person name="Wang L.N."/>
            <person name="Leebens-Mack J.H."/>
            <person name="Tsai I.J."/>
        </authorList>
    </citation>
    <scope>NUCLEOTIDE SEQUENCE [LARGE SCALE GENOMIC DNA]</scope>
    <source>
        <strain evidence="6">cv. Chaw 1501</strain>
        <tissue evidence="5">Young leaves</tissue>
    </source>
</reference>
<dbReference type="InterPro" id="IPR030048">
    <property type="entry name" value="SurE"/>
</dbReference>
<accession>A0A3S3MHE2</accession>
<dbReference type="EMBL" id="QPKB01000001">
    <property type="protein sequence ID" value="RWR73740.1"/>
    <property type="molecule type" value="Genomic_DNA"/>
</dbReference>
<dbReference type="Gene3D" id="3.40.1210.10">
    <property type="entry name" value="Survival protein SurE-like phosphatase/nucleotidase"/>
    <property type="match status" value="1"/>
</dbReference>
<keyword evidence="3" id="KW-0378">Hydrolase</keyword>
<evidence type="ECO:0000256" key="3">
    <source>
        <dbReference type="ARBA" id="ARBA00022801"/>
    </source>
</evidence>
<dbReference type="GO" id="GO:0046872">
    <property type="term" value="F:metal ion binding"/>
    <property type="evidence" value="ECO:0007669"/>
    <property type="project" value="UniProtKB-KW"/>
</dbReference>
<evidence type="ECO:0000256" key="1">
    <source>
        <dbReference type="ARBA" id="ARBA00011062"/>
    </source>
</evidence>
<protein>
    <submittedName>
        <fullName evidence="5">Survival protein SurE-like protein phosphatase/nucleotidase</fullName>
    </submittedName>
</protein>
<dbReference type="Pfam" id="PF01975">
    <property type="entry name" value="SurE"/>
    <property type="match status" value="1"/>
</dbReference>
<dbReference type="GO" id="GO:0005829">
    <property type="term" value="C:cytosol"/>
    <property type="evidence" value="ECO:0007669"/>
    <property type="project" value="TreeGrafter"/>
</dbReference>
<dbReference type="PANTHER" id="PTHR30457:SF0">
    <property type="entry name" value="PHOSPHATASE, PUTATIVE (AFU_ORTHOLOGUE AFUA_4G01070)-RELATED"/>
    <property type="match status" value="1"/>
</dbReference>
<comment type="caution">
    <text evidence="5">The sequence shown here is derived from an EMBL/GenBank/DDBJ whole genome shotgun (WGS) entry which is preliminary data.</text>
</comment>
<keyword evidence="2" id="KW-0479">Metal-binding</keyword>
<dbReference type="AlphaFoldDB" id="A0A3S3MHE2"/>
<gene>
    <name evidence="5" type="ORF">CKAN_00204200</name>
</gene>
<organism evidence="5 6">
    <name type="scientific">Cinnamomum micranthum f. kanehirae</name>
    <dbReference type="NCBI Taxonomy" id="337451"/>
    <lineage>
        <taxon>Eukaryota</taxon>
        <taxon>Viridiplantae</taxon>
        <taxon>Streptophyta</taxon>
        <taxon>Embryophyta</taxon>
        <taxon>Tracheophyta</taxon>
        <taxon>Spermatophyta</taxon>
        <taxon>Magnoliopsida</taxon>
        <taxon>Magnoliidae</taxon>
        <taxon>Laurales</taxon>
        <taxon>Lauraceae</taxon>
        <taxon>Cinnamomum</taxon>
    </lineage>
</organism>
<dbReference type="HAMAP" id="MF_00060">
    <property type="entry name" value="SurE"/>
    <property type="match status" value="1"/>
</dbReference>
<evidence type="ECO:0000256" key="2">
    <source>
        <dbReference type="ARBA" id="ARBA00022723"/>
    </source>
</evidence>
<name>A0A3S3MHE2_9MAGN</name>
<dbReference type="GO" id="GO:0008252">
    <property type="term" value="F:nucleotidase activity"/>
    <property type="evidence" value="ECO:0007669"/>
    <property type="project" value="InterPro"/>
</dbReference>
<evidence type="ECO:0000313" key="5">
    <source>
        <dbReference type="EMBL" id="RWR73740.1"/>
    </source>
</evidence>
<evidence type="ECO:0000259" key="4">
    <source>
        <dbReference type="Pfam" id="PF01975"/>
    </source>
</evidence>
<dbReference type="InterPro" id="IPR002828">
    <property type="entry name" value="SurE-like_Pase/nucleotidase"/>
</dbReference>
<dbReference type="NCBIfam" id="TIGR00087">
    <property type="entry name" value="surE"/>
    <property type="match status" value="1"/>
</dbReference>
<dbReference type="OrthoDB" id="202825at2759"/>
<comment type="similarity">
    <text evidence="1">Belongs to the SurE nucleotidase family.</text>
</comment>
<feature type="domain" description="Survival protein SurE-like phosphatase/nucleotidase" evidence="4">
    <location>
        <begin position="10"/>
        <end position="201"/>
    </location>
</feature>
<proteinExistence type="inferred from homology"/>
<dbReference type="PANTHER" id="PTHR30457">
    <property type="entry name" value="5'-NUCLEOTIDASE SURE"/>
    <property type="match status" value="1"/>
</dbReference>
<dbReference type="InterPro" id="IPR036523">
    <property type="entry name" value="SurE-like_sf"/>
</dbReference>
<sequence length="306" mass="33183">MEGMGSRPRVMVTNDDGIDAPGLRALVRVLVSTDLYTVLVCAPHSEMSAVSHGLTRRLPLGVTKVEIEGATAYAVKGTPVECASLGISDALFSGPPDLVISGINMGSNSGYTVVYSGTVAGAREPFLRDVPSLSISYDWVRGKSSVDDFKVGAKACLPIINALLNDIRNGTYARRSFLNIDLPTDILHHKGYKVTRQGQNTAAIGWRRVPPSTQGGKNPLASNMEVDSVTGEEISVSSVPQEVFFTRELRGHQLYKEEDDANYDADYVALREGYITVTPLVALSNAEIDVRNYYKDWMLRAVPSAL</sequence>
<dbReference type="SUPFAM" id="SSF64167">
    <property type="entry name" value="SurE-like"/>
    <property type="match status" value="1"/>
</dbReference>